<evidence type="ECO:0000256" key="1">
    <source>
        <dbReference type="SAM" id="Phobius"/>
    </source>
</evidence>
<keyword evidence="5" id="KW-1185">Reference proteome</keyword>
<dbReference type="STRING" id="243061.AWC25_18715"/>
<dbReference type="CDD" id="cd01949">
    <property type="entry name" value="GGDEF"/>
    <property type="match status" value="1"/>
</dbReference>
<feature type="domain" description="EAL" evidence="2">
    <location>
        <begin position="510"/>
        <end position="763"/>
    </location>
</feature>
<feature type="transmembrane region" description="Helical" evidence="1">
    <location>
        <begin position="293"/>
        <end position="312"/>
    </location>
</feature>
<comment type="caution">
    <text evidence="4">The sequence shown here is derived from an EMBL/GenBank/DDBJ whole genome shotgun (WGS) entry which is preliminary data.</text>
</comment>
<dbReference type="GO" id="GO:0071111">
    <property type="term" value="F:cyclic-guanylate-specific phosphodiesterase activity"/>
    <property type="evidence" value="ECO:0007669"/>
    <property type="project" value="InterPro"/>
</dbReference>
<keyword evidence="1" id="KW-0472">Membrane</keyword>
<dbReference type="InterPro" id="IPR029787">
    <property type="entry name" value="Nucleotide_cyclase"/>
</dbReference>
<dbReference type="CDD" id="cd01948">
    <property type="entry name" value="EAL"/>
    <property type="match status" value="1"/>
</dbReference>
<keyword evidence="1" id="KW-0812">Transmembrane</keyword>
<dbReference type="AlphaFoldDB" id="A0A1E3SY07"/>
<dbReference type="InterPro" id="IPR001633">
    <property type="entry name" value="EAL_dom"/>
</dbReference>
<feature type="transmembrane region" description="Helical" evidence="1">
    <location>
        <begin position="101"/>
        <end position="121"/>
    </location>
</feature>
<protein>
    <recommendedName>
        <fullName evidence="6">Diguanylate phosphodiesterase</fullName>
    </recommendedName>
</protein>
<accession>A0A1E3SY07</accession>
<evidence type="ECO:0008006" key="6">
    <source>
        <dbReference type="Google" id="ProtNLM"/>
    </source>
</evidence>
<dbReference type="NCBIfam" id="TIGR00254">
    <property type="entry name" value="GGDEF"/>
    <property type="match status" value="1"/>
</dbReference>
<dbReference type="InterPro" id="IPR000160">
    <property type="entry name" value="GGDEF_dom"/>
</dbReference>
<gene>
    <name evidence="4" type="ORF">BHQ21_09725</name>
</gene>
<feature type="transmembrane region" description="Helical" evidence="1">
    <location>
        <begin position="229"/>
        <end position="247"/>
    </location>
</feature>
<evidence type="ECO:0000313" key="4">
    <source>
        <dbReference type="EMBL" id="ODR07011.1"/>
    </source>
</evidence>
<dbReference type="InterPro" id="IPR035919">
    <property type="entry name" value="EAL_sf"/>
</dbReference>
<dbReference type="Gene3D" id="3.30.70.270">
    <property type="match status" value="1"/>
</dbReference>
<dbReference type="PROSITE" id="PS50883">
    <property type="entry name" value="EAL"/>
    <property type="match status" value="1"/>
</dbReference>
<dbReference type="Pfam" id="PF00563">
    <property type="entry name" value="EAL"/>
    <property type="match status" value="1"/>
</dbReference>
<dbReference type="Pfam" id="PF00990">
    <property type="entry name" value="GGDEF"/>
    <property type="match status" value="1"/>
</dbReference>
<dbReference type="SMART" id="SM00052">
    <property type="entry name" value="EAL"/>
    <property type="match status" value="1"/>
</dbReference>
<feature type="domain" description="GGDEF" evidence="3">
    <location>
        <begin position="358"/>
        <end position="492"/>
    </location>
</feature>
<proteinExistence type="predicted"/>
<dbReference type="SMART" id="SM00267">
    <property type="entry name" value="GGDEF"/>
    <property type="match status" value="1"/>
</dbReference>
<dbReference type="InterPro" id="IPR043128">
    <property type="entry name" value="Rev_trsase/Diguanyl_cyclase"/>
</dbReference>
<dbReference type="Proteomes" id="UP000094224">
    <property type="component" value="Unassembled WGS sequence"/>
</dbReference>
<feature type="transmembrane region" description="Helical" evidence="1">
    <location>
        <begin position="168"/>
        <end position="188"/>
    </location>
</feature>
<dbReference type="InterPro" id="IPR050706">
    <property type="entry name" value="Cyclic-di-GMP_PDE-like"/>
</dbReference>
<organism evidence="4 5">
    <name type="scientific">Mycobacterium sherrisii</name>
    <dbReference type="NCBI Taxonomy" id="243061"/>
    <lineage>
        <taxon>Bacteria</taxon>
        <taxon>Bacillati</taxon>
        <taxon>Actinomycetota</taxon>
        <taxon>Actinomycetes</taxon>
        <taxon>Mycobacteriales</taxon>
        <taxon>Mycobacteriaceae</taxon>
        <taxon>Mycobacterium</taxon>
        <taxon>Mycobacterium simiae complex</taxon>
    </lineage>
</organism>
<name>A0A1E3SY07_9MYCO</name>
<evidence type="ECO:0000259" key="3">
    <source>
        <dbReference type="PROSITE" id="PS50887"/>
    </source>
</evidence>
<evidence type="ECO:0000259" key="2">
    <source>
        <dbReference type="PROSITE" id="PS50883"/>
    </source>
</evidence>
<dbReference type="PANTHER" id="PTHR33121">
    <property type="entry name" value="CYCLIC DI-GMP PHOSPHODIESTERASE PDEF"/>
    <property type="match status" value="1"/>
</dbReference>
<reference evidence="5" key="1">
    <citation type="submission" date="2016-09" db="EMBL/GenBank/DDBJ databases">
        <authorList>
            <person name="Greninger A.L."/>
            <person name="Jerome K.R."/>
            <person name="Mcnair B."/>
            <person name="Wallis C."/>
            <person name="Fang F."/>
        </authorList>
    </citation>
    <scope>NUCLEOTIDE SEQUENCE [LARGE SCALE GENOMIC DNA]</scope>
    <source>
        <strain evidence="5">BC1_M4</strain>
    </source>
</reference>
<dbReference type="PROSITE" id="PS50887">
    <property type="entry name" value="GGDEF"/>
    <property type="match status" value="1"/>
</dbReference>
<dbReference type="Gene3D" id="3.20.20.450">
    <property type="entry name" value="EAL domain"/>
    <property type="match status" value="1"/>
</dbReference>
<feature type="transmembrane region" description="Helical" evidence="1">
    <location>
        <begin position="133"/>
        <end position="156"/>
    </location>
</feature>
<dbReference type="PANTHER" id="PTHR33121:SF70">
    <property type="entry name" value="SIGNALING PROTEIN YKOW"/>
    <property type="match status" value="1"/>
</dbReference>
<evidence type="ECO:0000313" key="5">
    <source>
        <dbReference type="Proteomes" id="UP000094224"/>
    </source>
</evidence>
<sequence>MFSLTRRRSAAVVLATVGLLVFGMLLFTRSGASDRSLTAPVGLWLISVFANGCAVYAARSSRRRQRLAWTVLSIAVAAWTAGQAVWWYVTLGGIPPTTGVSAANIGYVVLPICALATAVTIPSRDDSRFGIGLLLDGILVAASLLIVLAILVLGHFRQPAQIVNLPQIMLAVATAVYAGLVIISIITVRKSEPDRRRSPTFMTAGWAVIAATGLLHVSDNQPDRVPGPAIVLGWAAGMYLIALAAIASRPGPDLDLGFSQPLSRVSLWLPYLPVLLAIAVGAVHFWPGDRSEAFIFAACVVLFLATVARHLLLLDRKQHLLAALSDATLRDPLTGLANQRLFNDRLAHAARLHIHHGVPVSVIAVNISDFKMVNDTLGYAVGDELLRSVAERLSTNVRITDTVARMNGDEFAVLIEDRLEVAAQVARALAGAFSEALDLENHQLHVHLNIGVASAATDGGPALQPGELLAQATAARSRARQMSSTAVQTFTPDMGAKLGKHPTHDASMARLQLLGELRRAIDHGLLTLLYQPKFDMLTGAVSGAEALVRWQHPDLGTLEPGEFLPLVRDHGLMDALTDLVLSQAVADAAQWYAAGAGIPVAINLWAPSLDEDGLPDRILAVLDAHGMSASCLTVEITEDLLVADLAKARTVLNRLREAGIRVAIDDFGSGYATLTYLRELPIDDVKLDRQVIEPILHDERAAIIARSVIELTTTLGLATVAEGVGDAKTAHRLKDYGCDAVQGNFFSPPLPAAAIPHVPQNATLATH</sequence>
<feature type="transmembrane region" description="Helical" evidence="1">
    <location>
        <begin position="67"/>
        <end position="89"/>
    </location>
</feature>
<dbReference type="EMBL" id="MIHC01000014">
    <property type="protein sequence ID" value="ODR07011.1"/>
    <property type="molecule type" value="Genomic_DNA"/>
</dbReference>
<keyword evidence="1" id="KW-1133">Transmembrane helix</keyword>
<dbReference type="SUPFAM" id="SSF55073">
    <property type="entry name" value="Nucleotide cyclase"/>
    <property type="match status" value="1"/>
</dbReference>
<feature type="transmembrane region" description="Helical" evidence="1">
    <location>
        <begin position="41"/>
        <end position="58"/>
    </location>
</feature>
<feature type="transmembrane region" description="Helical" evidence="1">
    <location>
        <begin position="268"/>
        <end position="287"/>
    </location>
</feature>
<dbReference type="SUPFAM" id="SSF141868">
    <property type="entry name" value="EAL domain-like"/>
    <property type="match status" value="1"/>
</dbReference>